<evidence type="ECO:0000256" key="8">
    <source>
        <dbReference type="ARBA" id="ARBA00023033"/>
    </source>
</evidence>
<dbReference type="InterPro" id="IPR002401">
    <property type="entry name" value="Cyt_P450_E_grp-I"/>
</dbReference>
<evidence type="ECO:0000313" key="11">
    <source>
        <dbReference type="EMBL" id="AIM58719.1"/>
    </source>
</evidence>
<dbReference type="FunFam" id="1.10.630.10:FF:000126">
    <property type="entry name" value="Predicted protein"/>
    <property type="match status" value="1"/>
</dbReference>
<reference evidence="11" key="1">
    <citation type="submission" date="2014-07" db="EMBL/GenBank/DDBJ databases">
        <title>Temporal and spatial regulation of anthocyanin biosynthesis provide diverse flower colour intensities and patterning in Cymbidium orchid.</title>
        <authorList>
            <person name="Wang L."/>
            <person name="Albert N.W."/>
            <person name="Zhang H."/>
            <person name="Arathoon S."/>
            <person name="Boase M.R."/>
            <person name="Schwinn K.E."/>
            <person name="Davies K.M."/>
            <person name="Ngo H."/>
            <person name="Lewis D.H."/>
        </authorList>
    </citation>
    <scope>NUCLEOTIDE SEQUENCE</scope>
</reference>
<evidence type="ECO:0000256" key="10">
    <source>
        <dbReference type="RuleBase" id="RU000461"/>
    </source>
</evidence>
<gene>
    <name evidence="11" type="primary">F3'H</name>
</gene>
<dbReference type="AlphaFoldDB" id="A0A088G4R6"/>
<dbReference type="EMBL" id="KM186178">
    <property type="protein sequence ID" value="AIM58719.1"/>
    <property type="molecule type" value="mRNA"/>
</dbReference>
<keyword evidence="6 10" id="KW-0560">Oxidoreductase</keyword>
<comment type="similarity">
    <text evidence="2 10">Belongs to the cytochrome P450 family.</text>
</comment>
<dbReference type="SUPFAM" id="SSF48264">
    <property type="entry name" value="Cytochrome P450"/>
    <property type="match status" value="1"/>
</dbReference>
<keyword evidence="3 9" id="KW-0349">Heme</keyword>
<dbReference type="PANTHER" id="PTHR47944:SF18">
    <property type="entry name" value="FLAVONOID 3'-MONOOXYGENASE"/>
    <property type="match status" value="1"/>
</dbReference>
<keyword evidence="5" id="KW-0521">NADP</keyword>
<evidence type="ECO:0000256" key="2">
    <source>
        <dbReference type="ARBA" id="ARBA00010617"/>
    </source>
</evidence>
<evidence type="ECO:0000256" key="4">
    <source>
        <dbReference type="ARBA" id="ARBA00022723"/>
    </source>
</evidence>
<feature type="binding site" description="axial binding residue" evidence="9">
    <location>
        <position position="445"/>
    </location>
    <ligand>
        <name>heme</name>
        <dbReference type="ChEBI" id="CHEBI:30413"/>
    </ligand>
    <ligandPart>
        <name>Fe</name>
        <dbReference type="ChEBI" id="CHEBI:18248"/>
    </ligandPart>
</feature>
<organism evidence="11">
    <name type="scientific">Cymbidium hybrid cultivar</name>
    <dbReference type="NCBI Taxonomy" id="28471"/>
    <lineage>
        <taxon>Eukaryota</taxon>
        <taxon>Viridiplantae</taxon>
        <taxon>Streptophyta</taxon>
        <taxon>Embryophyta</taxon>
        <taxon>Tracheophyta</taxon>
        <taxon>Spermatophyta</taxon>
        <taxon>Magnoliopsida</taxon>
        <taxon>Liliopsida</taxon>
        <taxon>Asparagales</taxon>
        <taxon>Orchidaceae</taxon>
        <taxon>Epidendroideae</taxon>
        <taxon>Cymbidieae</taxon>
        <taxon>Cymbidiinae</taxon>
        <taxon>Cymbidium</taxon>
    </lineage>
</organism>
<comment type="cofactor">
    <cofactor evidence="1 9">
        <name>heme</name>
        <dbReference type="ChEBI" id="CHEBI:30413"/>
    </cofactor>
</comment>
<proteinExistence type="evidence at transcript level"/>
<evidence type="ECO:0000256" key="9">
    <source>
        <dbReference type="PIRSR" id="PIRSR602401-1"/>
    </source>
</evidence>
<keyword evidence="4 9" id="KW-0479">Metal-binding</keyword>
<evidence type="ECO:0000256" key="6">
    <source>
        <dbReference type="ARBA" id="ARBA00023002"/>
    </source>
</evidence>
<dbReference type="GO" id="GO:0020037">
    <property type="term" value="F:heme binding"/>
    <property type="evidence" value="ECO:0007669"/>
    <property type="project" value="InterPro"/>
</dbReference>
<evidence type="ECO:0000256" key="7">
    <source>
        <dbReference type="ARBA" id="ARBA00023004"/>
    </source>
</evidence>
<dbReference type="Gene3D" id="1.10.630.10">
    <property type="entry name" value="Cytochrome P450"/>
    <property type="match status" value="1"/>
</dbReference>
<dbReference type="InterPro" id="IPR036396">
    <property type="entry name" value="Cyt_P450_sf"/>
</dbReference>
<keyword evidence="8 10" id="KW-0503">Monooxygenase</keyword>
<evidence type="ECO:0000256" key="5">
    <source>
        <dbReference type="ARBA" id="ARBA00022857"/>
    </source>
</evidence>
<evidence type="ECO:0000256" key="3">
    <source>
        <dbReference type="ARBA" id="ARBA00022617"/>
    </source>
</evidence>
<dbReference type="Pfam" id="PF00067">
    <property type="entry name" value="p450"/>
    <property type="match status" value="1"/>
</dbReference>
<name>A0A088G4R6_9ASPA</name>
<dbReference type="InterPro" id="IPR017972">
    <property type="entry name" value="Cyt_P450_CS"/>
</dbReference>
<dbReference type="InterPro" id="IPR001128">
    <property type="entry name" value="Cyt_P450"/>
</dbReference>
<dbReference type="PROSITE" id="PS00086">
    <property type="entry name" value="CYTOCHROME_P450"/>
    <property type="match status" value="1"/>
</dbReference>
<keyword evidence="7 9" id="KW-0408">Iron</keyword>
<evidence type="ECO:0000256" key="1">
    <source>
        <dbReference type="ARBA" id="ARBA00001971"/>
    </source>
</evidence>
<sequence length="509" mass="56466">MAVIFTFLVFFISVLLLSSLFLVGTGRRRRPPLPPGPKGWALLGNLLQLGTKPHRTLQALSQSHGSAGLLRLRLGTVDAIVISSASAAAKCFRSHDAILTSRPPNSVGKYITYNFEDLIMAPYGPRWQMLRKVCSTHLLSTKALDSFRHVWDEDVAMDVRELTSGREAAVDVGGLVNTCVTNALAHVLIGRQEIVGGEEAAEFKEIAAEMTTLAGQFNVGHFIPWIGWLDLQDLNKKMMKSRVRFGEFLEKIIEEHSSKGIDYAKDFLSVLIQINGEPNAKHDELTNINIKALLQDMFIAGTDTTSITIEWLLSELLRHPHILARAQHELDSVAGRNRLISQSDLPKVPFLDAIVKETLRLHPPVPLSVPRMATEDCEIDGYLIPKGAYLLVNIWAIGRDLATWHDDPNEFDPDRFVPGSPHESADVKGINNFELIPFGAGRRRCAGTKLGIRMVHFVTAMMLHAFDWTLPDGSMGDLLDMEESYGATMPKTRPLMAKATPRLAPQAYL</sequence>
<dbReference type="GO" id="GO:0005506">
    <property type="term" value="F:iron ion binding"/>
    <property type="evidence" value="ECO:0007669"/>
    <property type="project" value="InterPro"/>
</dbReference>
<dbReference type="PRINTS" id="PR00385">
    <property type="entry name" value="P450"/>
</dbReference>
<protein>
    <submittedName>
        <fullName evidence="11">Flavonoid 3'hydroxylase</fullName>
    </submittedName>
</protein>
<dbReference type="GO" id="GO:0016705">
    <property type="term" value="F:oxidoreductase activity, acting on paired donors, with incorporation or reduction of molecular oxygen"/>
    <property type="evidence" value="ECO:0007669"/>
    <property type="project" value="InterPro"/>
</dbReference>
<dbReference type="PANTHER" id="PTHR47944">
    <property type="entry name" value="CYTOCHROME P450 98A9"/>
    <property type="match status" value="1"/>
</dbReference>
<accession>A0A088G4R6</accession>
<dbReference type="GO" id="GO:0004497">
    <property type="term" value="F:monooxygenase activity"/>
    <property type="evidence" value="ECO:0007669"/>
    <property type="project" value="UniProtKB-KW"/>
</dbReference>
<dbReference type="PRINTS" id="PR00463">
    <property type="entry name" value="EP450I"/>
</dbReference>